<dbReference type="AlphaFoldDB" id="A0A5J4U9V8"/>
<sequence length="52" mass="5705">ISQLRNTTNASAQQHCQAADDMSLKATEAKTIKHKVRSSSTINVMTLSMSNR</sequence>
<organism evidence="1 2">
    <name type="scientific">Streblomastix strix</name>
    <dbReference type="NCBI Taxonomy" id="222440"/>
    <lineage>
        <taxon>Eukaryota</taxon>
        <taxon>Metamonada</taxon>
        <taxon>Preaxostyla</taxon>
        <taxon>Oxymonadida</taxon>
        <taxon>Streblomastigidae</taxon>
        <taxon>Streblomastix</taxon>
    </lineage>
</organism>
<gene>
    <name evidence="1" type="ORF">EZS28_037791</name>
</gene>
<dbReference type="Proteomes" id="UP000324800">
    <property type="component" value="Unassembled WGS sequence"/>
</dbReference>
<evidence type="ECO:0000313" key="1">
    <source>
        <dbReference type="EMBL" id="KAA6366681.1"/>
    </source>
</evidence>
<name>A0A5J4U9V8_9EUKA</name>
<reference evidence="1 2" key="1">
    <citation type="submission" date="2019-03" db="EMBL/GenBank/DDBJ databases">
        <title>Single cell metagenomics reveals metabolic interactions within the superorganism composed of flagellate Streblomastix strix and complex community of Bacteroidetes bacteria on its surface.</title>
        <authorList>
            <person name="Treitli S.C."/>
            <person name="Kolisko M."/>
            <person name="Husnik F."/>
            <person name="Keeling P."/>
            <person name="Hampl V."/>
        </authorList>
    </citation>
    <scope>NUCLEOTIDE SEQUENCE [LARGE SCALE GENOMIC DNA]</scope>
    <source>
        <strain evidence="1">ST1C</strain>
    </source>
</reference>
<evidence type="ECO:0000313" key="2">
    <source>
        <dbReference type="Proteomes" id="UP000324800"/>
    </source>
</evidence>
<protein>
    <submittedName>
        <fullName evidence="1">Uncharacterized protein</fullName>
    </submittedName>
</protein>
<comment type="caution">
    <text evidence="1">The sequence shown here is derived from an EMBL/GenBank/DDBJ whole genome shotgun (WGS) entry which is preliminary data.</text>
</comment>
<dbReference type="EMBL" id="SNRW01019108">
    <property type="protein sequence ID" value="KAA6366681.1"/>
    <property type="molecule type" value="Genomic_DNA"/>
</dbReference>
<accession>A0A5J4U9V8</accession>
<proteinExistence type="predicted"/>
<feature type="non-terminal residue" evidence="1">
    <location>
        <position position="1"/>
    </location>
</feature>